<evidence type="ECO:0000256" key="8">
    <source>
        <dbReference type="SAM" id="Phobius"/>
    </source>
</evidence>
<dbReference type="PANTHER" id="PTHR10218:SF302">
    <property type="entry name" value="GUANINE NUCLEOTIDE-BINDING PROTEIN ALPHA-5 SUBUNIT"/>
    <property type="match status" value="1"/>
</dbReference>
<dbReference type="GO" id="GO:0031683">
    <property type="term" value="F:G-protein beta/gamma-subunit complex binding"/>
    <property type="evidence" value="ECO:0007669"/>
    <property type="project" value="InterPro"/>
</dbReference>
<gene>
    <name evidence="9" type="ORF">RFI_08691</name>
</gene>
<feature type="transmembrane region" description="Helical" evidence="8">
    <location>
        <begin position="832"/>
        <end position="849"/>
    </location>
</feature>
<dbReference type="PANTHER" id="PTHR10218">
    <property type="entry name" value="GTP-BINDING PROTEIN ALPHA SUBUNIT"/>
    <property type="match status" value="1"/>
</dbReference>
<feature type="binding site" evidence="6">
    <location>
        <position position="47"/>
    </location>
    <ligand>
        <name>Mg(2+)</name>
        <dbReference type="ChEBI" id="CHEBI:18420"/>
    </ligand>
</feature>
<dbReference type="InterPro" id="IPR027417">
    <property type="entry name" value="P-loop_NTPase"/>
</dbReference>
<feature type="region of interest" description="Disordered" evidence="7">
    <location>
        <begin position="454"/>
        <end position="479"/>
    </location>
</feature>
<evidence type="ECO:0000313" key="10">
    <source>
        <dbReference type="Proteomes" id="UP000023152"/>
    </source>
</evidence>
<keyword evidence="3 5" id="KW-0342">GTP-binding</keyword>
<feature type="transmembrane region" description="Helical" evidence="8">
    <location>
        <begin position="727"/>
        <end position="744"/>
    </location>
</feature>
<evidence type="ECO:0000256" key="6">
    <source>
        <dbReference type="PIRSR" id="PIRSR601019-2"/>
    </source>
</evidence>
<dbReference type="GO" id="GO:0005737">
    <property type="term" value="C:cytoplasm"/>
    <property type="evidence" value="ECO:0007669"/>
    <property type="project" value="TreeGrafter"/>
</dbReference>
<keyword evidence="8" id="KW-0812">Transmembrane</keyword>
<dbReference type="Gene3D" id="3.40.50.300">
    <property type="entry name" value="P-loop containing nucleotide triphosphate hydrolases"/>
    <property type="match status" value="1"/>
</dbReference>
<dbReference type="GO" id="GO:0005834">
    <property type="term" value="C:heterotrimeric G-protein complex"/>
    <property type="evidence" value="ECO:0007669"/>
    <property type="project" value="TreeGrafter"/>
</dbReference>
<dbReference type="PROSITE" id="PS51882">
    <property type="entry name" value="G_ALPHA"/>
    <property type="match status" value="1"/>
</dbReference>
<keyword evidence="8" id="KW-0472">Membrane</keyword>
<keyword evidence="2 5" id="KW-0547">Nucleotide-binding</keyword>
<keyword evidence="8" id="KW-1133">Transmembrane helix</keyword>
<dbReference type="GO" id="GO:0005525">
    <property type="term" value="F:GTP binding"/>
    <property type="evidence" value="ECO:0007669"/>
    <property type="project" value="UniProtKB-KW"/>
</dbReference>
<name>X6NRV9_RETFI</name>
<evidence type="ECO:0000256" key="7">
    <source>
        <dbReference type="SAM" id="MobiDB-lite"/>
    </source>
</evidence>
<feature type="binding site" evidence="5">
    <location>
        <begin position="214"/>
        <end position="218"/>
    </location>
    <ligand>
        <name>GTP</name>
        <dbReference type="ChEBI" id="CHEBI:37565"/>
    </ligand>
</feature>
<evidence type="ECO:0000313" key="9">
    <source>
        <dbReference type="EMBL" id="ETO28439.1"/>
    </source>
</evidence>
<dbReference type="Proteomes" id="UP000023152">
    <property type="component" value="Unassembled WGS sequence"/>
</dbReference>
<dbReference type="InterPro" id="IPR001019">
    <property type="entry name" value="Gprotein_alpha_su"/>
</dbReference>
<dbReference type="SUPFAM" id="SSF52540">
    <property type="entry name" value="P-loop containing nucleoside triphosphate hydrolases"/>
    <property type="match status" value="1"/>
</dbReference>
<dbReference type="GO" id="GO:0001664">
    <property type="term" value="F:G protein-coupled receptor binding"/>
    <property type="evidence" value="ECO:0007669"/>
    <property type="project" value="TreeGrafter"/>
</dbReference>
<dbReference type="Gene3D" id="1.10.400.10">
    <property type="entry name" value="GI Alpha 1, domain 2-like"/>
    <property type="match status" value="1"/>
</dbReference>
<keyword evidence="10" id="KW-1185">Reference proteome</keyword>
<reference evidence="9 10" key="1">
    <citation type="journal article" date="2013" name="Curr. Biol.">
        <title>The Genome of the Foraminiferan Reticulomyxa filosa.</title>
        <authorList>
            <person name="Glockner G."/>
            <person name="Hulsmann N."/>
            <person name="Schleicher M."/>
            <person name="Noegel A.A."/>
            <person name="Eichinger L."/>
            <person name="Gallinger C."/>
            <person name="Pawlowski J."/>
            <person name="Sierra R."/>
            <person name="Euteneuer U."/>
            <person name="Pillet L."/>
            <person name="Moustafa A."/>
            <person name="Platzer M."/>
            <person name="Groth M."/>
            <person name="Szafranski K."/>
            <person name="Schliwa M."/>
        </authorList>
    </citation>
    <scope>NUCLEOTIDE SEQUENCE [LARGE SCALE GENOMIC DNA]</scope>
</reference>
<feature type="transmembrane region" description="Helical" evidence="8">
    <location>
        <begin position="487"/>
        <end position="507"/>
    </location>
</feature>
<keyword evidence="6" id="KW-0460">Magnesium</keyword>
<dbReference type="GO" id="GO:0003924">
    <property type="term" value="F:GTPase activity"/>
    <property type="evidence" value="ECO:0007669"/>
    <property type="project" value="InterPro"/>
</dbReference>
<feature type="transmembrane region" description="Helical" evidence="8">
    <location>
        <begin position="332"/>
        <end position="352"/>
    </location>
</feature>
<keyword evidence="4" id="KW-0807">Transducer</keyword>
<dbReference type="SUPFAM" id="SSF47895">
    <property type="entry name" value="Transducin (alpha subunit), insertion domain"/>
    <property type="match status" value="1"/>
</dbReference>
<organism evidence="9 10">
    <name type="scientific">Reticulomyxa filosa</name>
    <dbReference type="NCBI Taxonomy" id="46433"/>
    <lineage>
        <taxon>Eukaryota</taxon>
        <taxon>Sar</taxon>
        <taxon>Rhizaria</taxon>
        <taxon>Retaria</taxon>
        <taxon>Foraminifera</taxon>
        <taxon>Monothalamids</taxon>
        <taxon>Reticulomyxidae</taxon>
        <taxon>Reticulomyxa</taxon>
    </lineage>
</organism>
<evidence type="ECO:0000256" key="3">
    <source>
        <dbReference type="ARBA" id="ARBA00023134"/>
    </source>
</evidence>
<dbReference type="InterPro" id="IPR011025">
    <property type="entry name" value="GproteinA_insert"/>
</dbReference>
<dbReference type="EMBL" id="ASPP01006675">
    <property type="protein sequence ID" value="ETO28439.1"/>
    <property type="molecule type" value="Genomic_DNA"/>
</dbReference>
<proteinExistence type="predicted"/>
<dbReference type="SMART" id="SM00275">
    <property type="entry name" value="G_alpha"/>
    <property type="match status" value="1"/>
</dbReference>
<evidence type="ECO:0000256" key="4">
    <source>
        <dbReference type="ARBA" id="ARBA00023224"/>
    </source>
</evidence>
<comment type="caution">
    <text evidence="9">The sequence shown here is derived from an EMBL/GenBank/DDBJ whole genome shotgun (WGS) entry which is preliminary data.</text>
</comment>
<keyword evidence="1 6" id="KW-0479">Metal-binding</keyword>
<feature type="binding site" evidence="5">
    <location>
        <begin position="285"/>
        <end position="288"/>
    </location>
    <ligand>
        <name>GTP</name>
        <dbReference type="ChEBI" id="CHEBI:37565"/>
    </ligand>
</feature>
<dbReference type="GO" id="GO:0007188">
    <property type="term" value="P:adenylate cyclase-modulating G protein-coupled receptor signaling pathway"/>
    <property type="evidence" value="ECO:0007669"/>
    <property type="project" value="TreeGrafter"/>
</dbReference>
<dbReference type="AlphaFoldDB" id="X6NRV9"/>
<feature type="compositionally biased region" description="Basic residues" evidence="7">
    <location>
        <begin position="464"/>
        <end position="479"/>
    </location>
</feature>
<protein>
    <submittedName>
        <fullName evidence="9">Uncharacterized protein</fullName>
    </submittedName>
</protein>
<evidence type="ECO:0000256" key="5">
    <source>
        <dbReference type="PIRSR" id="PIRSR601019-1"/>
    </source>
</evidence>
<evidence type="ECO:0000256" key="2">
    <source>
        <dbReference type="ARBA" id="ARBA00022741"/>
    </source>
</evidence>
<dbReference type="GO" id="GO:0046872">
    <property type="term" value="F:metal ion binding"/>
    <property type="evidence" value="ECO:0007669"/>
    <property type="project" value="UniProtKB-KW"/>
</dbReference>
<sequence>MGNYIEHEVKESLWRQQQMEREVQVNKNYFYRINTFQIVGAKNSGKSLLFNHLTKINEQYTLSQKRYVASLIRTFVIHQMIDILEQHPTEYYTYQFDEDILPFIQVAQQYTYVYQMLDLPRDSRLTVEVVDLIKKLWSNDEIKRMFEERTNLDIMDNCTYFFGEIDRIADVHYLPSDKDLLLQNKQHKKKKKKKRKGFRKATCDIAERNFDAYDINLQENGDANWLYAFEKMSIIIFVIDLCCFGHGANEGGDRVHSSIQTLRTWKQAISNKVNEDNTYFILLFNKVDLFKDKLAKKSLRFFYDGYDGPEDDWDKIIDFIQQLFTHQTTNPIFMVCSFYFFFVFILTKNKMLQIKCKHSISAISSTMKSKKKNCFIGHFFFPVSFVSKINKKSLHSLFLLKISSKKLAILLAMCLKTTKSFTHAQKAQSQTKNKTFYPYTQMSQTTKGVMLRNNISSGKWERRERRRQKKKKKTKTHKLNKTKKKKALVFVMFGLIRFAISRVSFYLDKKEGKKRWRGGRGGKKKKNVAYGDSEARTVYYDTQISEMNYTDTTNTSYRSPWQAPYPYINLARLICPSNTFNGDRFLAGYLGIVPNPSSSPVLTNIFNRMKQVFFFFDCLCVSRPYDKLKKNNNNNNVYKKDWQRSRDDWNETVQAFGGDWNLTCRKLFGERYWQNQPICYPECQYRLLNFDDGSLYKYFDTVDSIQAYMSYFFFLFWHFALHAQSKVTTIMIILITLVFCYACMSKKKKESHIYATNWDLSNSPENYGPRPVTFAIVFDEYSNFENITYTLRGNATIYPTTDTGSVNVDLFTKSHNDMLNSYWLVRQTQTPLFLFAFFFFLGTLSHFALPNK</sequence>
<evidence type="ECO:0000256" key="1">
    <source>
        <dbReference type="ARBA" id="ARBA00022723"/>
    </source>
</evidence>
<accession>X6NRV9</accession>
<dbReference type="Pfam" id="PF00503">
    <property type="entry name" value="G-alpha"/>
    <property type="match status" value="1"/>
</dbReference>